<evidence type="ECO:0000313" key="3">
    <source>
        <dbReference type="Proteomes" id="UP000325787"/>
    </source>
</evidence>
<name>A0A5Q0GY56_SACSY</name>
<proteinExistence type="predicted"/>
<evidence type="ECO:0000313" key="2">
    <source>
        <dbReference type="EMBL" id="QFZ18615.1"/>
    </source>
</evidence>
<reference evidence="3" key="1">
    <citation type="journal article" date="2021" name="Curr. Microbiol.">
        <title>Complete genome of nocamycin-producing strain Saccharothrix syringae NRRL B-16468 reveals the biosynthetic potential for secondary metabolites.</title>
        <authorList>
            <person name="Mo X."/>
            <person name="Yang S."/>
        </authorList>
    </citation>
    <scope>NUCLEOTIDE SEQUENCE [LARGE SCALE GENOMIC DNA]</scope>
    <source>
        <strain evidence="3">ATCC 51364 / DSM 43886 / JCM 6844 / KCTC 9398 / NBRC 14523 / NRRL B-16468 / INA 2240</strain>
    </source>
</reference>
<dbReference type="RefSeq" id="WP_153278123.1">
    <property type="nucleotide sequence ID" value="NZ_CP034550.1"/>
</dbReference>
<dbReference type="AlphaFoldDB" id="A0A5Q0GY56"/>
<dbReference type="Proteomes" id="UP000325787">
    <property type="component" value="Chromosome"/>
</dbReference>
<dbReference type="EMBL" id="CP034550">
    <property type="protein sequence ID" value="QFZ18615.1"/>
    <property type="molecule type" value="Genomic_DNA"/>
</dbReference>
<evidence type="ECO:0000256" key="1">
    <source>
        <dbReference type="SAM" id="MobiDB-lite"/>
    </source>
</evidence>
<dbReference type="KEGG" id="ssyi:EKG83_15120"/>
<keyword evidence="3" id="KW-1185">Reference proteome</keyword>
<organism evidence="2 3">
    <name type="scientific">Saccharothrix syringae</name>
    <name type="common">Nocardiopsis syringae</name>
    <dbReference type="NCBI Taxonomy" id="103733"/>
    <lineage>
        <taxon>Bacteria</taxon>
        <taxon>Bacillati</taxon>
        <taxon>Actinomycetota</taxon>
        <taxon>Actinomycetes</taxon>
        <taxon>Pseudonocardiales</taxon>
        <taxon>Pseudonocardiaceae</taxon>
        <taxon>Saccharothrix</taxon>
    </lineage>
</organism>
<accession>A0A5Q0GY56</accession>
<protein>
    <submittedName>
        <fullName evidence="2">Uncharacterized protein</fullName>
    </submittedName>
</protein>
<gene>
    <name evidence="2" type="ORF">EKG83_15120</name>
</gene>
<feature type="region of interest" description="Disordered" evidence="1">
    <location>
        <begin position="57"/>
        <end position="87"/>
    </location>
</feature>
<feature type="compositionally biased region" description="Low complexity" evidence="1">
    <location>
        <begin position="68"/>
        <end position="87"/>
    </location>
</feature>
<sequence>MPRTPAQWRAFPSSYSADYRRVADEDDLEQVESGRLGFAGADENTLLALEERLGRRPATGRSCGCRTGGPTPARSRTRPTPLRRSGGWVADVNPALAEVFPEGETFEYLRTYAGRPVRPAEPTG</sequence>